<organism evidence="1">
    <name type="scientific">marine sediment metagenome</name>
    <dbReference type="NCBI Taxonomy" id="412755"/>
    <lineage>
        <taxon>unclassified sequences</taxon>
        <taxon>metagenomes</taxon>
        <taxon>ecological metagenomes</taxon>
    </lineage>
</organism>
<sequence>EEVQKYFKGKIFKAVVPRNVRVSEAPSYGKPVVLYDAKSKGAIAYKKFSREVISNG</sequence>
<dbReference type="EMBL" id="BARW01018836">
    <property type="protein sequence ID" value="GAJ02237.1"/>
    <property type="molecule type" value="Genomic_DNA"/>
</dbReference>
<reference evidence="1" key="1">
    <citation type="journal article" date="2014" name="Front. Microbiol.">
        <title>High frequency of phylogenetically diverse reductive dehalogenase-homologous genes in deep subseafloor sedimentary metagenomes.</title>
        <authorList>
            <person name="Kawai M."/>
            <person name="Futagami T."/>
            <person name="Toyoda A."/>
            <person name="Takaki Y."/>
            <person name="Nishi S."/>
            <person name="Hori S."/>
            <person name="Arai W."/>
            <person name="Tsubouchi T."/>
            <person name="Morono Y."/>
            <person name="Uchiyama I."/>
            <person name="Ito T."/>
            <person name="Fujiyama A."/>
            <person name="Inagaki F."/>
            <person name="Takami H."/>
        </authorList>
    </citation>
    <scope>NUCLEOTIDE SEQUENCE</scope>
    <source>
        <strain evidence="1">Expedition CK06-06</strain>
    </source>
</reference>
<gene>
    <name evidence="1" type="ORF">S12H4_32161</name>
</gene>
<comment type="caution">
    <text evidence="1">The sequence shown here is derived from an EMBL/GenBank/DDBJ whole genome shotgun (WGS) entry which is preliminary data.</text>
</comment>
<feature type="non-terminal residue" evidence="1">
    <location>
        <position position="1"/>
    </location>
</feature>
<dbReference type="Gene3D" id="3.40.50.300">
    <property type="entry name" value="P-loop containing nucleotide triphosphate hydrolases"/>
    <property type="match status" value="1"/>
</dbReference>
<proteinExistence type="predicted"/>
<name>X1UF84_9ZZZZ</name>
<evidence type="ECO:0008006" key="2">
    <source>
        <dbReference type="Google" id="ProtNLM"/>
    </source>
</evidence>
<protein>
    <recommendedName>
        <fullName evidence="2">CobQ/CobB/MinD/ParA nucleotide binding domain-containing protein</fullName>
    </recommendedName>
</protein>
<accession>X1UF84</accession>
<dbReference type="AlphaFoldDB" id="X1UF84"/>
<dbReference type="SUPFAM" id="SSF52540">
    <property type="entry name" value="P-loop containing nucleoside triphosphate hydrolases"/>
    <property type="match status" value="1"/>
</dbReference>
<evidence type="ECO:0000313" key="1">
    <source>
        <dbReference type="EMBL" id="GAJ02237.1"/>
    </source>
</evidence>
<dbReference type="InterPro" id="IPR027417">
    <property type="entry name" value="P-loop_NTPase"/>
</dbReference>